<comment type="caution">
    <text evidence="3">The sequence shown here is derived from an EMBL/GenBank/DDBJ whole genome shotgun (WGS) entry which is preliminary data.</text>
</comment>
<accession>A0A1B8ZSH3</accession>
<dbReference type="STRING" id="651561.BBI00_09400"/>
<name>A0A1B8ZSH3_9FLAO</name>
<dbReference type="SUPFAM" id="SSF47090">
    <property type="entry name" value="PGBD-like"/>
    <property type="match status" value="1"/>
</dbReference>
<evidence type="ECO:0000313" key="3">
    <source>
        <dbReference type="EMBL" id="OCA74532.1"/>
    </source>
</evidence>
<dbReference type="AlphaFoldDB" id="A0A1B8ZSH3"/>
<gene>
    <name evidence="3" type="ORF">BBI00_09400</name>
</gene>
<dbReference type="InterPro" id="IPR036365">
    <property type="entry name" value="PGBD-like_sf"/>
</dbReference>
<sequence>MSRHNKTFAPRAEKSEAQTNDNKEDEKKYEQISNQDSKISLAKTEVTQITYGPFRTRAFRKIETGSARIQLLESGPHVLILNQALNALGHKVDVNEDTFRDKTQIALINFQQKNGLTGSGIFDKETLLKMNEALENLHKMEETSSQQKESQILPASTPPDEKVQISVGVIPMNIKSNQKFFEYLDIQVFGRIVDATWDIGKNTYKNYIGKETSCTVSVSSLKKHLGITDQQWEAMYKRKTSAKPSAAELRNFVKGHLKNQEKAISEEINAIKKEAGALSADKKQFIRDATSKIDYLQNRRILDLLKQLSDGEMADYKNKVSKETTDLAEIEESLKAYIETRNKNLKNQNELETVKTKLYGLEDLYDQYIKYTNISPTTNIGTIKEPVIVVNPVHITANKSLTQAMIANGFASIEEFQTYITRYENAFETETVRIGVEMLQQYKHTLYEEGKRLNDNLFLDNLSQSIIQSGAKENYKSGAQIKSDSKKVLEHGITYTDQQEYSLGQSKINSANKSISALASQTSLVNDPDFDKKEFAKISSPADLKAFLQNYIASQNEKVDRVINNIKENPEHIYELDNLFEASYKKQHIEKGSIYDSIIRAKHERLRNLKILLSICEGIFAIALIVVTWGAATPVVIAGGALSLAVSIDVAYDTIKEYKNNKEFHDVGLLSDDPSLVWVVIAIAGVALDAGSLAAVLRAAKPISAAAKAFNNAEDATKALTTLESDLLKIEGLERKVRENIVKQAKIQAQQQKILDGFVKARQLTYVTIPGLAKTGELLARAVFAIRKGIVTFDSFVAELKLAKLISETGLNPEELLLVKNAFEKARNLAKDDKLAIELEKAIADNDLSKVKNLLDETEKIKGERTTKNIIDESKLTKEKETNLKDNKIEEEDISNNGNKKLSESSIKTIEQIINETSEKLSQMIPGLSKEQAEFILKYAFSRDSSVVFGGSRIRGNYKPNSDLDVGFGNLTQSMASKIIKKNNALFDLKMEELQIVPGKETNTISKIETPEEFFQRSGIRDGGDLRKGEPYTPSGSITVTPQGEIIIIPPKK</sequence>
<reference evidence="4" key="1">
    <citation type="submission" date="2016-07" db="EMBL/GenBank/DDBJ databases">
        <authorList>
            <person name="Florea S."/>
            <person name="Webb J.S."/>
            <person name="Jaromczyk J."/>
            <person name="Schardl C.L."/>
        </authorList>
    </citation>
    <scope>NUCLEOTIDE SEQUENCE [LARGE SCALE GENOMIC DNA]</scope>
    <source>
        <strain evidence="4">CC-VM-7</strain>
    </source>
</reference>
<dbReference type="Gene3D" id="1.10.101.10">
    <property type="entry name" value="PGBD-like superfamily/PGBD"/>
    <property type="match status" value="1"/>
</dbReference>
<feature type="region of interest" description="Disordered" evidence="1">
    <location>
        <begin position="1017"/>
        <end position="1037"/>
    </location>
</feature>
<evidence type="ECO:0000259" key="2">
    <source>
        <dbReference type="Pfam" id="PF01471"/>
    </source>
</evidence>
<dbReference type="Pfam" id="PF01471">
    <property type="entry name" value="PG_binding_1"/>
    <property type="match status" value="1"/>
</dbReference>
<dbReference type="OrthoDB" id="603587at2"/>
<proteinExistence type="predicted"/>
<organism evidence="3 4">
    <name type="scientific">Chryseobacterium arthrosphaerae</name>
    <dbReference type="NCBI Taxonomy" id="651561"/>
    <lineage>
        <taxon>Bacteria</taxon>
        <taxon>Pseudomonadati</taxon>
        <taxon>Bacteroidota</taxon>
        <taxon>Flavobacteriia</taxon>
        <taxon>Flavobacteriales</taxon>
        <taxon>Weeksellaceae</taxon>
        <taxon>Chryseobacterium group</taxon>
        <taxon>Chryseobacterium</taxon>
    </lineage>
</organism>
<feature type="region of interest" description="Disordered" evidence="1">
    <location>
        <begin position="1"/>
        <end position="34"/>
    </location>
</feature>
<feature type="compositionally biased region" description="Basic and acidic residues" evidence="1">
    <location>
        <begin position="1019"/>
        <end position="1030"/>
    </location>
</feature>
<feature type="compositionally biased region" description="Basic and acidic residues" evidence="1">
    <location>
        <begin position="11"/>
        <end position="30"/>
    </location>
</feature>
<feature type="domain" description="Peptidoglycan binding-like" evidence="2">
    <location>
        <begin position="74"/>
        <end position="130"/>
    </location>
</feature>
<dbReference type="InterPro" id="IPR002477">
    <property type="entry name" value="Peptidoglycan-bd-like"/>
</dbReference>
<evidence type="ECO:0000313" key="4">
    <source>
        <dbReference type="Proteomes" id="UP000093432"/>
    </source>
</evidence>
<evidence type="ECO:0000256" key="1">
    <source>
        <dbReference type="SAM" id="MobiDB-lite"/>
    </source>
</evidence>
<dbReference type="InterPro" id="IPR036366">
    <property type="entry name" value="PGBDSf"/>
</dbReference>
<protein>
    <recommendedName>
        <fullName evidence="2">Peptidoglycan binding-like domain-containing protein</fullName>
    </recommendedName>
</protein>
<dbReference type="Proteomes" id="UP000093432">
    <property type="component" value="Unassembled WGS sequence"/>
</dbReference>
<dbReference type="RefSeq" id="WP_065398521.1">
    <property type="nucleotide sequence ID" value="NZ_MAYG01000001.1"/>
</dbReference>
<dbReference type="EMBL" id="MAYG01000001">
    <property type="protein sequence ID" value="OCA74532.1"/>
    <property type="molecule type" value="Genomic_DNA"/>
</dbReference>